<gene>
    <name evidence="8" type="ORF">DJ018_01090</name>
</gene>
<dbReference type="InterPro" id="IPR001107">
    <property type="entry name" value="Band_7"/>
</dbReference>
<sequence>MRGRPLAYIVAAVALLIVLSQTLFVVDQRQQAIIVRLGEPVRVVNPPGSNQAGLNAKVPFLENVVKLDRRNQSIEADQEEILASDQERLMVDAFLRYRISDPLQYYRTLRDERTAADRIERVVNSSLRQVLGGATSTEIISGRRGQLMAQARADVARRAQASRLGIEVIDLRIKRADLPAANQEAVFRRMRTSREQEAAQIRAVGEQQKREIMASADREVAITLATAQEEGETTRGQGDAQRTRIFAQSFGRDPAFSSFYRSLQAYETGLGQGGTTLVLSPDSAFFRYFDRGPNAGGSSRR</sequence>
<dbReference type="RefSeq" id="WP_111512956.1">
    <property type="nucleotide sequence ID" value="NZ_QFYR01000001.1"/>
</dbReference>
<keyword evidence="9" id="KW-1185">Reference proteome</keyword>
<dbReference type="EMBL" id="QFYR01000001">
    <property type="protein sequence ID" value="RAK56605.1"/>
    <property type="molecule type" value="Genomic_DNA"/>
</dbReference>
<reference evidence="9" key="1">
    <citation type="submission" date="2018-05" db="EMBL/GenBank/DDBJ databases">
        <authorList>
            <person name="Li X."/>
        </authorList>
    </citation>
    <scope>NUCLEOTIDE SEQUENCE [LARGE SCALE GENOMIC DNA]</scope>
    <source>
        <strain evidence="9">YIM 73061</strain>
    </source>
</reference>
<evidence type="ECO:0000256" key="4">
    <source>
        <dbReference type="ARBA" id="ARBA00022989"/>
    </source>
</evidence>
<dbReference type="GO" id="GO:0008233">
    <property type="term" value="F:peptidase activity"/>
    <property type="evidence" value="ECO:0007669"/>
    <property type="project" value="UniProtKB-KW"/>
</dbReference>
<dbReference type="PANTHER" id="PTHR42911:SF1">
    <property type="entry name" value="MODULATOR OF FTSH PROTEASE HFLC"/>
    <property type="match status" value="1"/>
</dbReference>
<proteinExistence type="inferred from homology"/>
<dbReference type="PIRSF" id="PIRSF005651">
    <property type="entry name" value="HflC"/>
    <property type="match status" value="1"/>
</dbReference>
<comment type="similarity">
    <text evidence="2 6">Belongs to the band 7/mec-2 family. HflC subfamily.</text>
</comment>
<dbReference type="PANTHER" id="PTHR42911">
    <property type="entry name" value="MODULATOR OF FTSH PROTEASE HFLC"/>
    <property type="match status" value="1"/>
</dbReference>
<dbReference type="SUPFAM" id="SSF117892">
    <property type="entry name" value="Band 7/SPFH domain"/>
    <property type="match status" value="1"/>
</dbReference>
<evidence type="ECO:0000256" key="1">
    <source>
        <dbReference type="ARBA" id="ARBA00004167"/>
    </source>
</evidence>
<keyword evidence="8" id="KW-0378">Hydrolase</keyword>
<evidence type="ECO:0000313" key="9">
    <source>
        <dbReference type="Proteomes" id="UP000249725"/>
    </source>
</evidence>
<comment type="subcellular location">
    <subcellularLocation>
        <location evidence="1">Membrane</location>
        <topology evidence="1">Single-pass membrane protein</topology>
    </subcellularLocation>
</comment>
<organism evidence="8 9">
    <name type="scientific">Phenylobacterium deserti</name>
    <dbReference type="NCBI Taxonomy" id="1914756"/>
    <lineage>
        <taxon>Bacteria</taxon>
        <taxon>Pseudomonadati</taxon>
        <taxon>Pseudomonadota</taxon>
        <taxon>Alphaproteobacteria</taxon>
        <taxon>Caulobacterales</taxon>
        <taxon>Caulobacteraceae</taxon>
        <taxon>Phenylobacterium</taxon>
    </lineage>
</organism>
<comment type="caution">
    <text evidence="8">The sequence shown here is derived from an EMBL/GenBank/DDBJ whole genome shotgun (WGS) entry which is preliminary data.</text>
</comment>
<accession>A0A328AQL5</accession>
<dbReference type="CDD" id="cd03405">
    <property type="entry name" value="SPFH_HflC"/>
    <property type="match status" value="1"/>
</dbReference>
<evidence type="ECO:0000259" key="7">
    <source>
        <dbReference type="SMART" id="SM00244"/>
    </source>
</evidence>
<dbReference type="InterPro" id="IPR036013">
    <property type="entry name" value="Band_7/SPFH_dom_sf"/>
</dbReference>
<keyword evidence="4" id="KW-1133">Transmembrane helix</keyword>
<keyword evidence="3" id="KW-0812">Transmembrane</keyword>
<keyword evidence="5" id="KW-0472">Membrane</keyword>
<evidence type="ECO:0000256" key="3">
    <source>
        <dbReference type="ARBA" id="ARBA00022692"/>
    </source>
</evidence>
<dbReference type="Pfam" id="PF01145">
    <property type="entry name" value="Band_7"/>
    <property type="match status" value="1"/>
</dbReference>
<evidence type="ECO:0000256" key="6">
    <source>
        <dbReference type="PIRNR" id="PIRNR005651"/>
    </source>
</evidence>
<feature type="domain" description="Band 7" evidence="7">
    <location>
        <begin position="21"/>
        <end position="190"/>
    </location>
</feature>
<dbReference type="AlphaFoldDB" id="A0A328AQL5"/>
<dbReference type="OrthoDB" id="9812991at2"/>
<dbReference type="GO" id="GO:0016020">
    <property type="term" value="C:membrane"/>
    <property type="evidence" value="ECO:0007669"/>
    <property type="project" value="UniProtKB-SubCell"/>
</dbReference>
<evidence type="ECO:0000313" key="8">
    <source>
        <dbReference type="EMBL" id="RAK56605.1"/>
    </source>
</evidence>
<dbReference type="InterPro" id="IPR010200">
    <property type="entry name" value="HflC"/>
</dbReference>
<evidence type="ECO:0000256" key="2">
    <source>
        <dbReference type="ARBA" id="ARBA00007862"/>
    </source>
</evidence>
<dbReference type="Proteomes" id="UP000249725">
    <property type="component" value="Unassembled WGS sequence"/>
</dbReference>
<name>A0A328AQL5_9CAUL</name>
<dbReference type="Gene3D" id="3.30.479.30">
    <property type="entry name" value="Band 7 domain"/>
    <property type="match status" value="1"/>
</dbReference>
<keyword evidence="8" id="KW-0645">Protease</keyword>
<protein>
    <recommendedName>
        <fullName evidence="6">Protein HflC</fullName>
    </recommendedName>
</protein>
<comment type="function">
    <text evidence="6">HflC and HflK could regulate a protease.</text>
</comment>
<dbReference type="GO" id="GO:0006508">
    <property type="term" value="P:proteolysis"/>
    <property type="evidence" value="ECO:0007669"/>
    <property type="project" value="UniProtKB-KW"/>
</dbReference>
<evidence type="ECO:0000256" key="5">
    <source>
        <dbReference type="ARBA" id="ARBA00023136"/>
    </source>
</evidence>
<dbReference type="SMART" id="SM00244">
    <property type="entry name" value="PHB"/>
    <property type="match status" value="1"/>
</dbReference>